<dbReference type="PROSITE" id="PS50883">
    <property type="entry name" value="EAL"/>
    <property type="match status" value="1"/>
</dbReference>
<dbReference type="InterPro" id="IPR013656">
    <property type="entry name" value="PAS_4"/>
</dbReference>
<dbReference type="Gene3D" id="3.30.70.270">
    <property type="match status" value="1"/>
</dbReference>
<dbReference type="InterPro" id="IPR043128">
    <property type="entry name" value="Rev_trsase/Diguanyl_cyclase"/>
</dbReference>
<dbReference type="NCBIfam" id="TIGR00229">
    <property type="entry name" value="sensory_box"/>
    <property type="match status" value="1"/>
</dbReference>
<dbReference type="InterPro" id="IPR000160">
    <property type="entry name" value="GGDEF_dom"/>
</dbReference>
<dbReference type="SMART" id="SM00091">
    <property type="entry name" value="PAS"/>
    <property type="match status" value="1"/>
</dbReference>
<protein>
    <submittedName>
        <fullName evidence="6">EAL domain-containing protein</fullName>
    </submittedName>
</protein>
<dbReference type="InterPro" id="IPR000014">
    <property type="entry name" value="PAS"/>
</dbReference>
<dbReference type="InterPro" id="IPR000700">
    <property type="entry name" value="PAS-assoc_C"/>
</dbReference>
<gene>
    <name evidence="6" type="ORF">PSQ39_11000</name>
</gene>
<dbReference type="Proteomes" id="UP001528672">
    <property type="component" value="Unassembled WGS sequence"/>
</dbReference>
<reference evidence="6 7" key="1">
    <citation type="submission" date="2023-02" db="EMBL/GenBank/DDBJ databases">
        <title>Bacterial whole genome sequence for Curvibacter sp. HBC28.</title>
        <authorList>
            <person name="Le V."/>
            <person name="Ko S.-R."/>
            <person name="Ahn C.-Y."/>
            <person name="Oh H.-M."/>
        </authorList>
    </citation>
    <scope>NUCLEOTIDE SEQUENCE [LARGE SCALE GENOMIC DNA]</scope>
    <source>
        <strain evidence="6 7">HBC28</strain>
    </source>
</reference>
<dbReference type="Pfam" id="PF08448">
    <property type="entry name" value="PAS_4"/>
    <property type="match status" value="1"/>
</dbReference>
<feature type="transmembrane region" description="Helical" evidence="1">
    <location>
        <begin position="47"/>
        <end position="69"/>
    </location>
</feature>
<feature type="domain" description="PAC" evidence="3">
    <location>
        <begin position="270"/>
        <end position="322"/>
    </location>
</feature>
<dbReference type="PROSITE" id="PS50113">
    <property type="entry name" value="PAC"/>
    <property type="match status" value="1"/>
</dbReference>
<keyword evidence="1" id="KW-0812">Transmembrane</keyword>
<evidence type="ECO:0000259" key="5">
    <source>
        <dbReference type="PROSITE" id="PS50887"/>
    </source>
</evidence>
<organism evidence="6 7">
    <name type="scientific">Curvibacter microcysteis</name>
    <dbReference type="NCBI Taxonomy" id="3026419"/>
    <lineage>
        <taxon>Bacteria</taxon>
        <taxon>Pseudomonadati</taxon>
        <taxon>Pseudomonadota</taxon>
        <taxon>Betaproteobacteria</taxon>
        <taxon>Burkholderiales</taxon>
        <taxon>Comamonadaceae</taxon>
        <taxon>Curvibacter</taxon>
    </lineage>
</organism>
<dbReference type="InterPro" id="IPR052155">
    <property type="entry name" value="Biofilm_reg_signaling"/>
</dbReference>
<dbReference type="Gene3D" id="3.30.450.20">
    <property type="entry name" value="PAS domain"/>
    <property type="match status" value="1"/>
</dbReference>
<dbReference type="InterPro" id="IPR035919">
    <property type="entry name" value="EAL_sf"/>
</dbReference>
<dbReference type="PANTHER" id="PTHR44757">
    <property type="entry name" value="DIGUANYLATE CYCLASE DGCP"/>
    <property type="match status" value="1"/>
</dbReference>
<dbReference type="RefSeq" id="WP_273926811.1">
    <property type="nucleotide sequence ID" value="NZ_JAQSIO010000003.1"/>
</dbReference>
<keyword evidence="1" id="KW-1133">Transmembrane helix</keyword>
<evidence type="ECO:0000259" key="3">
    <source>
        <dbReference type="PROSITE" id="PS50113"/>
    </source>
</evidence>
<dbReference type="PROSITE" id="PS50112">
    <property type="entry name" value="PAS"/>
    <property type="match status" value="1"/>
</dbReference>
<dbReference type="Gene3D" id="3.20.20.450">
    <property type="entry name" value="EAL domain"/>
    <property type="match status" value="1"/>
</dbReference>
<evidence type="ECO:0000313" key="7">
    <source>
        <dbReference type="Proteomes" id="UP001528672"/>
    </source>
</evidence>
<name>A0ABT5MF09_9BURK</name>
<proteinExistence type="predicted"/>
<feature type="domain" description="GGDEF" evidence="5">
    <location>
        <begin position="351"/>
        <end position="493"/>
    </location>
</feature>
<dbReference type="SMART" id="SM00052">
    <property type="entry name" value="EAL"/>
    <property type="match status" value="1"/>
</dbReference>
<dbReference type="Pfam" id="PF00563">
    <property type="entry name" value="EAL"/>
    <property type="match status" value="1"/>
</dbReference>
<dbReference type="PANTHER" id="PTHR44757:SF2">
    <property type="entry name" value="BIOFILM ARCHITECTURE MAINTENANCE PROTEIN MBAA"/>
    <property type="match status" value="1"/>
</dbReference>
<sequence length="776" mass="85735">MRLFPVQHSAQYEATRADVTHIILVCLIVGFLSFVVIGWVISVHFQWAVLLSRSVVILITLSALAMVSLGSVRGSARLLIWGLWCANMEIASQNGGLHAPQILAFPVQIGLAGWLLGRKETCVLASLTGVGLLGLLYLEQIGQIPPPRSPQPFMLVLLIIGNLTIATSAALLSRASYQRQMTRLHNAMNDVLTRDAELRKLLQLLDQCPVSVSITDDKHRIEYLNQAIERSRGLQRAQWIGRPSQDLNGRGLTPAQQASLAQAQAQGKRWHGEQTLPGPHGQHRIEELDVVPLRDAQGHITHWFELSQDITDRRWAAEQIERLAYFDPQTQLPNRAALLDHLHLLRNLQDGVQALVLFRLCGLRALHDAMGPEASDRLLNDMADALREILPDTAQAYRLGGGTFAVRLGRLPIMLDEALPAAQVQTEQWLHWLRRPIRPLQTPGGGGSVTLRLGASLYPMGLDDQAGRGLQRASLALSRARREQSQQVCWYTPHQVTVAEQRLRSHVEWTRAADNGQLRLFMQGQYNGQAELVGICAELRWDHPVMGLLPPERFMGLAPQESEDAGHTHLDEWVIEHAGEWLARNPMPPKGIKLTLPLHSPWIDQGETADWLLQRLQVHGLAPQHIRLALSTRHLSASQVTDPALLPHLSALRAAGLELCLQDVGLGVPSPWQLRDWPVQGIHLAPRLVQSVPDDSHSTALLAGLLALCRSHGLRVVAEGVSTSSQQQTLHWLDAEVVLQGKLLGNPMPANEWPMDLLADRPAVPALGASSRFGGS</sequence>
<accession>A0ABT5MF09</accession>
<dbReference type="SUPFAM" id="SSF141868">
    <property type="entry name" value="EAL domain-like"/>
    <property type="match status" value="1"/>
</dbReference>
<feature type="transmembrane region" description="Helical" evidence="1">
    <location>
        <begin position="21"/>
        <end position="41"/>
    </location>
</feature>
<dbReference type="InterPro" id="IPR029787">
    <property type="entry name" value="Nucleotide_cyclase"/>
</dbReference>
<dbReference type="SUPFAM" id="SSF55073">
    <property type="entry name" value="Nucleotide cyclase"/>
    <property type="match status" value="1"/>
</dbReference>
<evidence type="ECO:0000259" key="2">
    <source>
        <dbReference type="PROSITE" id="PS50112"/>
    </source>
</evidence>
<feature type="domain" description="EAL" evidence="4">
    <location>
        <begin position="502"/>
        <end position="761"/>
    </location>
</feature>
<evidence type="ECO:0000256" key="1">
    <source>
        <dbReference type="SAM" id="Phobius"/>
    </source>
</evidence>
<keyword evidence="7" id="KW-1185">Reference proteome</keyword>
<dbReference type="EMBL" id="JAQSIO010000003">
    <property type="protein sequence ID" value="MDD0815157.1"/>
    <property type="molecule type" value="Genomic_DNA"/>
</dbReference>
<evidence type="ECO:0000259" key="4">
    <source>
        <dbReference type="PROSITE" id="PS50883"/>
    </source>
</evidence>
<dbReference type="SMART" id="SM00267">
    <property type="entry name" value="GGDEF"/>
    <property type="match status" value="1"/>
</dbReference>
<feature type="transmembrane region" description="Helical" evidence="1">
    <location>
        <begin position="153"/>
        <end position="173"/>
    </location>
</feature>
<dbReference type="Pfam" id="PF00990">
    <property type="entry name" value="GGDEF"/>
    <property type="match status" value="1"/>
</dbReference>
<keyword evidence="1" id="KW-0472">Membrane</keyword>
<dbReference type="SUPFAM" id="SSF55785">
    <property type="entry name" value="PYP-like sensor domain (PAS domain)"/>
    <property type="match status" value="1"/>
</dbReference>
<dbReference type="PROSITE" id="PS50887">
    <property type="entry name" value="GGDEF"/>
    <property type="match status" value="1"/>
</dbReference>
<feature type="domain" description="PAS" evidence="2">
    <location>
        <begin position="197"/>
        <end position="242"/>
    </location>
</feature>
<evidence type="ECO:0000313" key="6">
    <source>
        <dbReference type="EMBL" id="MDD0815157.1"/>
    </source>
</evidence>
<dbReference type="InterPro" id="IPR035965">
    <property type="entry name" value="PAS-like_dom_sf"/>
</dbReference>
<dbReference type="CDD" id="cd01948">
    <property type="entry name" value="EAL"/>
    <property type="match status" value="1"/>
</dbReference>
<comment type="caution">
    <text evidence="6">The sequence shown here is derived from an EMBL/GenBank/DDBJ whole genome shotgun (WGS) entry which is preliminary data.</text>
</comment>
<dbReference type="InterPro" id="IPR001633">
    <property type="entry name" value="EAL_dom"/>
</dbReference>